<sequence length="994" mass="113104">MSLAICIYCDKSGRKNAIFVECAECARLFHRTCMLKHTKMTDREINGFRKNKNYICWSCTLPILNESFWSIPEPLPAPTSPQRAPNFQRRRNDEAIKILSFNARSLKNRKTTADTFALFELHVADICGVNETWLSPEVKSQEFVPRDYVVFRKDRLGGRRAAGGVLLAIRPHLQPKRLPHLEGNAEIVWAAVRAGRLRFLIGSAYRRPNADAVYNAALLRSLEGAARELHNFDGCLLFGDFNLDIKWDMEPPVVGASPAEAFADAFADLSLKQMIKTPTRTTSNTAKILDLFLCDIPALVEDARTVPGVSDHEATVATLAVKATRPICAPKMVPNYQRADWELLKRELERQLRQIRNESEVSSAWENWKSCVFRCVEELVPKKRVGGRRKKRHLWLTKGLVQLIKIRDSLFDDWKIQGTDGARQIYLVARRSTQAAIRSARDEWLWRLGLGSDRSKELWRYISSKAKVPFEAKSFEIDGRTVNAPEIIAEKFSEVFQSNFSRAATFPYLRRGRQATSVTQQLSGLHISPAHVQLLLQRTKSAAAGPDGVPAVLLQRCAQPLSASLCHVFRLSLESGEIPSDWKAAAVTPIYKDGPKDDVNNYRPVKAELHDVIDWPLIDKWTAQLDERSGAHIHAVFLDWSKAFDKVPFDRLLSKLQFYGVLGKVLRWLENFLTGRTQYVKFGGVFSAPAEVLSGVVQGSVLGPLLFNLFVADLPDEINSSFDQYADDTTLHRVVDIPEDADALQEDLDRIFIWCENNGMQLNGRKCHVMDISRARTQLHFEYSIGGVPLEYVDQQRLLGVHISSDLRWSVHTDIVRAKAAQVLGFAARNLHKCTQKVKRVSFLSLVKPILMYGLPAWHPTTQENMTKLEIVQKRALRFIYGRQPPPPQETNIMPVEMHLKYTDLNFFKRCQGGAIDFDARARITERRQLRGDVNNHHARLQPPPTRSVFGQRAFSFRVVKPWNDLPPELKDCTVEEFPKLCKGYLWRVYCDNN</sequence>
<keyword evidence="8" id="KW-1185">Reference proteome</keyword>
<evidence type="ECO:0000313" key="8">
    <source>
        <dbReference type="Proteomes" id="UP000494165"/>
    </source>
</evidence>
<feature type="domain" description="PHD-type" evidence="5">
    <location>
        <begin position="3"/>
        <end position="62"/>
    </location>
</feature>
<evidence type="ECO:0000259" key="6">
    <source>
        <dbReference type="PROSITE" id="PS50878"/>
    </source>
</evidence>
<dbReference type="Proteomes" id="UP000494165">
    <property type="component" value="Unassembled WGS sequence"/>
</dbReference>
<evidence type="ECO:0000256" key="1">
    <source>
        <dbReference type="ARBA" id="ARBA00022723"/>
    </source>
</evidence>
<dbReference type="InterPro" id="IPR000477">
    <property type="entry name" value="RT_dom"/>
</dbReference>
<dbReference type="InterPro" id="IPR043502">
    <property type="entry name" value="DNA/RNA_pol_sf"/>
</dbReference>
<dbReference type="InterPro" id="IPR036691">
    <property type="entry name" value="Endo/exonu/phosph_ase_sf"/>
</dbReference>
<evidence type="ECO:0000256" key="2">
    <source>
        <dbReference type="ARBA" id="ARBA00022771"/>
    </source>
</evidence>
<dbReference type="Pfam" id="PF03372">
    <property type="entry name" value="Exo_endo_phos"/>
    <property type="match status" value="1"/>
</dbReference>
<evidence type="ECO:0000313" key="7">
    <source>
        <dbReference type="EMBL" id="CAB3386478.1"/>
    </source>
</evidence>
<accession>A0A8S1E0Z7</accession>
<dbReference type="PROSITE" id="PS50016">
    <property type="entry name" value="ZF_PHD_2"/>
    <property type="match status" value="1"/>
</dbReference>
<dbReference type="PANTHER" id="PTHR33395">
    <property type="entry name" value="TRANSCRIPTASE, PUTATIVE-RELATED-RELATED"/>
    <property type="match status" value="1"/>
</dbReference>
<keyword evidence="2 4" id="KW-0863">Zinc-finger</keyword>
<dbReference type="SMART" id="SM00249">
    <property type="entry name" value="PHD"/>
    <property type="match status" value="1"/>
</dbReference>
<dbReference type="CDD" id="cd15489">
    <property type="entry name" value="PHD_SF"/>
    <property type="match status" value="1"/>
</dbReference>
<proteinExistence type="predicted"/>
<dbReference type="GO" id="GO:0071897">
    <property type="term" value="P:DNA biosynthetic process"/>
    <property type="evidence" value="ECO:0007669"/>
    <property type="project" value="UniProtKB-ARBA"/>
</dbReference>
<dbReference type="InterPro" id="IPR019786">
    <property type="entry name" value="Zinc_finger_PHD-type_CS"/>
</dbReference>
<protein>
    <recommendedName>
        <fullName evidence="9">PHD-type domain-containing protein</fullName>
    </recommendedName>
</protein>
<organism evidence="7 8">
    <name type="scientific">Cloeon dipterum</name>
    <dbReference type="NCBI Taxonomy" id="197152"/>
    <lineage>
        <taxon>Eukaryota</taxon>
        <taxon>Metazoa</taxon>
        <taxon>Ecdysozoa</taxon>
        <taxon>Arthropoda</taxon>
        <taxon>Hexapoda</taxon>
        <taxon>Insecta</taxon>
        <taxon>Pterygota</taxon>
        <taxon>Palaeoptera</taxon>
        <taxon>Ephemeroptera</taxon>
        <taxon>Pisciforma</taxon>
        <taxon>Baetidae</taxon>
        <taxon>Cloeon</taxon>
    </lineage>
</organism>
<dbReference type="CDD" id="cd01650">
    <property type="entry name" value="RT_nLTR_like"/>
    <property type="match status" value="1"/>
</dbReference>
<dbReference type="InterPro" id="IPR005135">
    <property type="entry name" value="Endo/exonuclease/phosphatase"/>
</dbReference>
<dbReference type="Gene3D" id="3.60.10.10">
    <property type="entry name" value="Endonuclease/exonuclease/phosphatase"/>
    <property type="match status" value="1"/>
</dbReference>
<dbReference type="SUPFAM" id="SSF57903">
    <property type="entry name" value="FYVE/PHD zinc finger"/>
    <property type="match status" value="1"/>
</dbReference>
<name>A0A8S1E0Z7_9INSE</name>
<gene>
    <name evidence="7" type="ORF">CLODIP_2_CD02106</name>
</gene>
<dbReference type="InterPro" id="IPR011011">
    <property type="entry name" value="Znf_FYVE_PHD"/>
</dbReference>
<keyword evidence="1" id="KW-0479">Metal-binding</keyword>
<keyword evidence="3" id="KW-0862">Zinc</keyword>
<dbReference type="InterPro" id="IPR001965">
    <property type="entry name" value="Znf_PHD"/>
</dbReference>
<dbReference type="SUPFAM" id="SSF56219">
    <property type="entry name" value="DNase I-like"/>
    <property type="match status" value="1"/>
</dbReference>
<dbReference type="PANTHER" id="PTHR33395:SF22">
    <property type="entry name" value="REVERSE TRANSCRIPTASE DOMAIN-CONTAINING PROTEIN"/>
    <property type="match status" value="1"/>
</dbReference>
<dbReference type="InterPro" id="IPR019787">
    <property type="entry name" value="Znf_PHD-finger"/>
</dbReference>
<dbReference type="PROSITE" id="PS50878">
    <property type="entry name" value="RT_POL"/>
    <property type="match status" value="1"/>
</dbReference>
<dbReference type="EMBL" id="CADEPI010000485">
    <property type="protein sequence ID" value="CAB3386478.1"/>
    <property type="molecule type" value="Genomic_DNA"/>
</dbReference>
<dbReference type="PROSITE" id="PS01359">
    <property type="entry name" value="ZF_PHD_1"/>
    <property type="match status" value="1"/>
</dbReference>
<evidence type="ECO:0000259" key="5">
    <source>
        <dbReference type="PROSITE" id="PS50016"/>
    </source>
</evidence>
<dbReference type="OrthoDB" id="426210at2759"/>
<evidence type="ECO:0008006" key="9">
    <source>
        <dbReference type="Google" id="ProtNLM"/>
    </source>
</evidence>
<dbReference type="GO" id="GO:0008270">
    <property type="term" value="F:zinc ion binding"/>
    <property type="evidence" value="ECO:0007669"/>
    <property type="project" value="UniProtKB-KW"/>
</dbReference>
<dbReference type="SUPFAM" id="SSF56672">
    <property type="entry name" value="DNA/RNA polymerases"/>
    <property type="match status" value="1"/>
</dbReference>
<dbReference type="GO" id="GO:0003824">
    <property type="term" value="F:catalytic activity"/>
    <property type="evidence" value="ECO:0007669"/>
    <property type="project" value="InterPro"/>
</dbReference>
<dbReference type="AlphaFoldDB" id="A0A8S1E0Z7"/>
<feature type="domain" description="Reverse transcriptase" evidence="6">
    <location>
        <begin position="571"/>
        <end position="803"/>
    </location>
</feature>
<evidence type="ECO:0000256" key="4">
    <source>
        <dbReference type="PROSITE-ProRule" id="PRU00146"/>
    </source>
</evidence>
<reference evidence="7 8" key="1">
    <citation type="submission" date="2020-04" db="EMBL/GenBank/DDBJ databases">
        <authorList>
            <person name="Alioto T."/>
            <person name="Alioto T."/>
            <person name="Gomez Garrido J."/>
        </authorList>
    </citation>
    <scope>NUCLEOTIDE SEQUENCE [LARGE SCALE GENOMIC DNA]</scope>
</reference>
<evidence type="ECO:0000256" key="3">
    <source>
        <dbReference type="ARBA" id="ARBA00022833"/>
    </source>
</evidence>
<comment type="caution">
    <text evidence="7">The sequence shown here is derived from an EMBL/GenBank/DDBJ whole genome shotgun (WGS) entry which is preliminary data.</text>
</comment>
<dbReference type="Pfam" id="PF00078">
    <property type="entry name" value="RVT_1"/>
    <property type="match status" value="1"/>
</dbReference>